<dbReference type="EMBL" id="BAABME010001740">
    <property type="protein sequence ID" value="GAA0151209.1"/>
    <property type="molecule type" value="Genomic_DNA"/>
</dbReference>
<gene>
    <name evidence="9" type="ORF">LIER_09979</name>
</gene>
<accession>A0AAV3PHT5</accession>
<dbReference type="GO" id="GO:0030001">
    <property type="term" value="P:metal ion transport"/>
    <property type="evidence" value="ECO:0007669"/>
    <property type="project" value="UniProtKB-ARBA"/>
</dbReference>
<feature type="transmembrane region" description="Helical" evidence="8">
    <location>
        <begin position="55"/>
        <end position="73"/>
    </location>
</feature>
<comment type="subcellular location">
    <subcellularLocation>
        <location evidence="1">Membrane</location>
        <topology evidence="1">Multi-pass membrane protein</topology>
    </subcellularLocation>
</comment>
<dbReference type="AlphaFoldDB" id="A0AAV3PHT5"/>
<feature type="transmembrane region" description="Helical" evidence="8">
    <location>
        <begin position="275"/>
        <end position="302"/>
    </location>
</feature>
<dbReference type="PANTHER" id="PTHR31064:SF38">
    <property type="entry name" value="CATION TRANSPORTER HKT1_4-RELATED"/>
    <property type="match status" value="1"/>
</dbReference>
<keyword evidence="3" id="KW-0813">Transport</keyword>
<feature type="transmembrane region" description="Helical" evidence="8">
    <location>
        <begin position="202"/>
        <end position="228"/>
    </location>
</feature>
<feature type="transmembrane region" description="Helical" evidence="8">
    <location>
        <begin position="389"/>
        <end position="408"/>
    </location>
</feature>
<evidence type="ECO:0000256" key="7">
    <source>
        <dbReference type="ARBA" id="ARBA00023136"/>
    </source>
</evidence>
<evidence type="ECO:0000256" key="4">
    <source>
        <dbReference type="ARBA" id="ARBA00022692"/>
    </source>
</evidence>
<evidence type="ECO:0000256" key="5">
    <source>
        <dbReference type="ARBA" id="ARBA00022989"/>
    </source>
</evidence>
<keyword evidence="4 8" id="KW-0812">Transmembrane</keyword>
<comment type="caution">
    <text evidence="9">The sequence shown here is derived from an EMBL/GenBank/DDBJ whole genome shotgun (WGS) entry which is preliminary data.</text>
</comment>
<evidence type="ECO:0000256" key="6">
    <source>
        <dbReference type="ARBA" id="ARBA00023065"/>
    </source>
</evidence>
<keyword evidence="5 8" id="KW-1133">Transmembrane helix</keyword>
<dbReference type="InterPro" id="IPR003445">
    <property type="entry name" value="Cat_transpt"/>
</dbReference>
<keyword evidence="6" id="KW-0406">Ion transport</keyword>
<comment type="similarity">
    <text evidence="2">Belongs to the TrkH potassium transport family. HKT (TC 2.A.38.3) subfamily.</text>
</comment>
<evidence type="ECO:0000256" key="8">
    <source>
        <dbReference type="SAM" id="Phobius"/>
    </source>
</evidence>
<evidence type="ECO:0000313" key="10">
    <source>
        <dbReference type="Proteomes" id="UP001454036"/>
    </source>
</evidence>
<proteinExistence type="inferred from homology"/>
<dbReference type="GO" id="GO:0005886">
    <property type="term" value="C:plasma membrane"/>
    <property type="evidence" value="ECO:0007669"/>
    <property type="project" value="TreeGrafter"/>
</dbReference>
<dbReference type="Pfam" id="PF02386">
    <property type="entry name" value="TrkH"/>
    <property type="match status" value="1"/>
</dbReference>
<evidence type="ECO:0008006" key="11">
    <source>
        <dbReference type="Google" id="ProtNLM"/>
    </source>
</evidence>
<feature type="transmembrane region" description="Helical" evidence="8">
    <location>
        <begin position="334"/>
        <end position="353"/>
    </location>
</feature>
<feature type="transmembrane region" description="Helical" evidence="8">
    <location>
        <begin position="240"/>
        <end position="263"/>
    </location>
</feature>
<sequence>MSTVQKSAMKNFTCFGKKLKHLCSGSFSQLSHFCKTTIFPIFAFFKFIIHRLNSLALHLLYFISISFLGFFILKGLKPRNNINPGNLDLIFTSVSATTVSSMSTVEMEVFSNTQFIILTILMFLGGEVFLSMVTLYLTKSKILKPWRNDNRVNSSCESLELPPPNLANEIETGDVIVRHDSHTSNHIISLENRYLKYKSTKLLGSIILFYLLFSHILGISLVSIYMVVIPSVKDVLREKGISLIIYPIFTIVSTFSNCGFLPTNESMVLFSKNSGLLWMLIPQVLIGNTLYPSCLRALIWFVGKFYKKEEANYLLKNSKKVGYFHLLPSKHSSFLVGTVFGFILIQFVLFSSMEWNSIALSGLNFYQKIVGVLFQCVNARFTGETIVDLATIAPAMLVLFVTMMLVYYL</sequence>
<organism evidence="9 10">
    <name type="scientific">Lithospermum erythrorhizon</name>
    <name type="common">Purple gromwell</name>
    <name type="synonym">Lithospermum officinale var. erythrorhizon</name>
    <dbReference type="NCBI Taxonomy" id="34254"/>
    <lineage>
        <taxon>Eukaryota</taxon>
        <taxon>Viridiplantae</taxon>
        <taxon>Streptophyta</taxon>
        <taxon>Embryophyta</taxon>
        <taxon>Tracheophyta</taxon>
        <taxon>Spermatophyta</taxon>
        <taxon>Magnoliopsida</taxon>
        <taxon>eudicotyledons</taxon>
        <taxon>Gunneridae</taxon>
        <taxon>Pentapetalae</taxon>
        <taxon>asterids</taxon>
        <taxon>lamiids</taxon>
        <taxon>Boraginales</taxon>
        <taxon>Boraginaceae</taxon>
        <taxon>Boraginoideae</taxon>
        <taxon>Lithospermeae</taxon>
        <taxon>Lithospermum</taxon>
    </lineage>
</organism>
<protein>
    <recommendedName>
        <fullName evidence="11">High-affinity potassium transporter</fullName>
    </recommendedName>
</protein>
<dbReference type="InterPro" id="IPR051143">
    <property type="entry name" value="TrkH_K-transport"/>
</dbReference>
<keyword evidence="10" id="KW-1185">Reference proteome</keyword>
<evidence type="ECO:0000256" key="2">
    <source>
        <dbReference type="ARBA" id="ARBA00010864"/>
    </source>
</evidence>
<reference evidence="9 10" key="1">
    <citation type="submission" date="2024-01" db="EMBL/GenBank/DDBJ databases">
        <title>The complete chloroplast genome sequence of Lithospermum erythrorhizon: insights into the phylogenetic relationship among Boraginaceae species and the maternal lineages of purple gromwells.</title>
        <authorList>
            <person name="Okada T."/>
            <person name="Watanabe K."/>
        </authorList>
    </citation>
    <scope>NUCLEOTIDE SEQUENCE [LARGE SCALE GENOMIC DNA]</scope>
</reference>
<evidence type="ECO:0000256" key="1">
    <source>
        <dbReference type="ARBA" id="ARBA00004141"/>
    </source>
</evidence>
<dbReference type="GO" id="GO:0008324">
    <property type="term" value="F:monoatomic cation transmembrane transporter activity"/>
    <property type="evidence" value="ECO:0007669"/>
    <property type="project" value="InterPro"/>
</dbReference>
<feature type="transmembrane region" description="Helical" evidence="8">
    <location>
        <begin position="115"/>
        <end position="137"/>
    </location>
</feature>
<dbReference type="Proteomes" id="UP001454036">
    <property type="component" value="Unassembled WGS sequence"/>
</dbReference>
<evidence type="ECO:0000313" key="9">
    <source>
        <dbReference type="EMBL" id="GAA0151209.1"/>
    </source>
</evidence>
<evidence type="ECO:0000256" key="3">
    <source>
        <dbReference type="ARBA" id="ARBA00022448"/>
    </source>
</evidence>
<dbReference type="PANTHER" id="PTHR31064">
    <property type="entry name" value="POTASSIUM TRANSPORT PROTEIN DDB_G0292412-RELATED"/>
    <property type="match status" value="1"/>
</dbReference>
<keyword evidence="7 8" id="KW-0472">Membrane</keyword>
<feature type="transmembrane region" description="Helical" evidence="8">
    <location>
        <begin position="30"/>
        <end position="49"/>
    </location>
</feature>
<name>A0AAV3PHT5_LITER</name>